<reference evidence="1 2" key="1">
    <citation type="journal article" date="2016" name="Nat. Commun.">
        <title>Thousands of microbial genomes shed light on interconnected biogeochemical processes in an aquifer system.</title>
        <authorList>
            <person name="Anantharaman K."/>
            <person name="Brown C.T."/>
            <person name="Hug L.A."/>
            <person name="Sharon I."/>
            <person name="Castelle C.J."/>
            <person name="Probst A.J."/>
            <person name="Thomas B.C."/>
            <person name="Singh A."/>
            <person name="Wilkins M.J."/>
            <person name="Karaoz U."/>
            <person name="Brodie E.L."/>
            <person name="Williams K.H."/>
            <person name="Hubbard S.S."/>
            <person name="Banfield J.F."/>
        </authorList>
    </citation>
    <scope>NUCLEOTIDE SEQUENCE [LARGE SCALE GENOMIC DNA]</scope>
</reference>
<dbReference type="AlphaFoldDB" id="A0A1F6CLZ7"/>
<sequence length="191" mass="21331">MKTVNYNVVLAAEEFATKAHAGQFLRNVSKDPFISHPRRVVELVEQSGGTAQEIAAAWLHDVVEDTDVTLEQIGKRFGKEIAEIVDGLTDPPHFAGHPNKIRKSWQAERVVSKSRSVKLVKIADQTANTYMMGFDPPVDYSPDKSLEYIEGARLIVKSCADVSDVLDKIFEDTYQKAVRAVSDRKINSRQS</sequence>
<name>A0A1F6CLZ7_9BACT</name>
<dbReference type="PANTHER" id="PTHR46246">
    <property type="entry name" value="GUANOSINE-3',5'-BIS(DIPHOSPHATE) 3'-PYROPHOSPHOHYDROLASE MESH1"/>
    <property type="match status" value="1"/>
</dbReference>
<dbReference type="Pfam" id="PF13328">
    <property type="entry name" value="HD_4"/>
    <property type="match status" value="1"/>
</dbReference>
<organism evidence="1 2">
    <name type="scientific">Candidatus Kaiserbacteria bacterium RIFCSPHIGHO2_01_FULL_54_36</name>
    <dbReference type="NCBI Taxonomy" id="1798482"/>
    <lineage>
        <taxon>Bacteria</taxon>
        <taxon>Candidatus Kaiseribacteriota</taxon>
    </lineage>
</organism>
<evidence type="ECO:0000313" key="1">
    <source>
        <dbReference type="EMBL" id="OGG50274.1"/>
    </source>
</evidence>
<comment type="caution">
    <text evidence="1">The sequence shown here is derived from an EMBL/GenBank/DDBJ whole genome shotgun (WGS) entry which is preliminary data.</text>
</comment>
<proteinExistence type="predicted"/>
<dbReference type="Proteomes" id="UP000178370">
    <property type="component" value="Unassembled WGS sequence"/>
</dbReference>
<dbReference type="PANTHER" id="PTHR46246:SF1">
    <property type="entry name" value="GUANOSINE-3',5'-BIS(DIPHOSPHATE) 3'-PYROPHOSPHOHYDROLASE MESH1"/>
    <property type="match status" value="1"/>
</dbReference>
<evidence type="ECO:0000313" key="2">
    <source>
        <dbReference type="Proteomes" id="UP000178370"/>
    </source>
</evidence>
<dbReference type="EMBL" id="MFKV01000015">
    <property type="protein sequence ID" value="OGG50274.1"/>
    <property type="molecule type" value="Genomic_DNA"/>
</dbReference>
<evidence type="ECO:0008006" key="3">
    <source>
        <dbReference type="Google" id="ProtNLM"/>
    </source>
</evidence>
<dbReference type="GO" id="GO:0008893">
    <property type="term" value="F:guanosine-3',5'-bis(diphosphate) 3'-diphosphatase activity"/>
    <property type="evidence" value="ECO:0007669"/>
    <property type="project" value="TreeGrafter"/>
</dbReference>
<dbReference type="STRING" id="1798482.A2763_01245"/>
<dbReference type="Gene3D" id="1.10.3210.10">
    <property type="entry name" value="Hypothetical protein af1432"/>
    <property type="match status" value="1"/>
</dbReference>
<dbReference type="SUPFAM" id="SSF109604">
    <property type="entry name" value="HD-domain/PDEase-like"/>
    <property type="match status" value="1"/>
</dbReference>
<dbReference type="InterPro" id="IPR052194">
    <property type="entry name" value="MESH1"/>
</dbReference>
<gene>
    <name evidence="1" type="ORF">A2763_01245</name>
</gene>
<accession>A0A1F6CLZ7</accession>
<protein>
    <recommendedName>
        <fullName evidence="3">HD/PDEase domain-containing protein</fullName>
    </recommendedName>
</protein>